<feature type="domain" description="TRNA-binding" evidence="4">
    <location>
        <begin position="2"/>
        <end position="118"/>
    </location>
</feature>
<dbReference type="InterPro" id="IPR002547">
    <property type="entry name" value="tRNA-bd_dom"/>
</dbReference>
<name>A0A7W7QEC5_9PSEU</name>
<dbReference type="Proteomes" id="UP000520767">
    <property type="component" value="Unassembled WGS sequence"/>
</dbReference>
<reference evidence="5 6" key="1">
    <citation type="submission" date="2020-08" db="EMBL/GenBank/DDBJ databases">
        <title>Genomic Encyclopedia of Type Strains, Phase III (KMG-III): the genomes of soil and plant-associated and newly described type strains.</title>
        <authorList>
            <person name="Whitman W."/>
        </authorList>
    </citation>
    <scope>NUCLEOTIDE SEQUENCE [LARGE SCALE GENOMIC DNA]</scope>
    <source>
        <strain evidence="5 6">CECT 8960</strain>
    </source>
</reference>
<evidence type="ECO:0000256" key="3">
    <source>
        <dbReference type="PROSITE-ProRule" id="PRU00209"/>
    </source>
</evidence>
<evidence type="ECO:0000313" key="5">
    <source>
        <dbReference type="EMBL" id="MBB4912062.1"/>
    </source>
</evidence>
<dbReference type="PROSITE" id="PS50886">
    <property type="entry name" value="TRBD"/>
    <property type="match status" value="1"/>
</dbReference>
<evidence type="ECO:0000259" key="4">
    <source>
        <dbReference type="PROSITE" id="PS50886"/>
    </source>
</evidence>
<sequence>MIIGTTGAVVGEISEIWVHPNAEKIWLSHVRVDDTHDVVQIVFGGVRMLSPGDLVPVALPGARVLVEGREKPKKMRNRAYRGERSHGMLCSLRELGWVEACVDEVAVLCGLRPGQSLDEVPVPDRRGHVENWPEVPESPHSLFIHV</sequence>
<keyword evidence="1 3" id="KW-0820">tRNA-binding</keyword>
<dbReference type="Pfam" id="PF01588">
    <property type="entry name" value="tRNA_bind"/>
    <property type="match status" value="1"/>
</dbReference>
<dbReference type="EMBL" id="JACHJQ010000011">
    <property type="protein sequence ID" value="MBB4912062.1"/>
    <property type="molecule type" value="Genomic_DNA"/>
</dbReference>
<organism evidence="5 6">
    <name type="scientific">Actinophytocola algeriensis</name>
    <dbReference type="NCBI Taxonomy" id="1768010"/>
    <lineage>
        <taxon>Bacteria</taxon>
        <taxon>Bacillati</taxon>
        <taxon>Actinomycetota</taxon>
        <taxon>Actinomycetes</taxon>
        <taxon>Pseudonocardiales</taxon>
        <taxon>Pseudonocardiaceae</taxon>
    </lineage>
</organism>
<protein>
    <submittedName>
        <fullName evidence="5">tRNA-binding EMAP/Myf-like protein</fullName>
    </submittedName>
</protein>
<proteinExistence type="predicted"/>
<comment type="caution">
    <text evidence="5">The sequence shown here is derived from an EMBL/GenBank/DDBJ whole genome shotgun (WGS) entry which is preliminary data.</text>
</comment>
<accession>A0A7W7QEC5</accession>
<evidence type="ECO:0000256" key="2">
    <source>
        <dbReference type="ARBA" id="ARBA00022884"/>
    </source>
</evidence>
<dbReference type="Gene3D" id="2.40.50.140">
    <property type="entry name" value="Nucleic acid-binding proteins"/>
    <property type="match status" value="1"/>
</dbReference>
<dbReference type="GO" id="GO:0000049">
    <property type="term" value="F:tRNA binding"/>
    <property type="evidence" value="ECO:0007669"/>
    <property type="project" value="UniProtKB-UniRule"/>
</dbReference>
<dbReference type="InterPro" id="IPR012340">
    <property type="entry name" value="NA-bd_OB-fold"/>
</dbReference>
<gene>
    <name evidence="5" type="ORF">FHR82_008333</name>
</gene>
<keyword evidence="2 3" id="KW-0694">RNA-binding</keyword>
<dbReference type="SUPFAM" id="SSF50249">
    <property type="entry name" value="Nucleic acid-binding proteins"/>
    <property type="match status" value="1"/>
</dbReference>
<dbReference type="RefSeq" id="WP_184816034.1">
    <property type="nucleotide sequence ID" value="NZ_JACHJQ010000011.1"/>
</dbReference>
<evidence type="ECO:0000256" key="1">
    <source>
        <dbReference type="ARBA" id="ARBA00022555"/>
    </source>
</evidence>
<dbReference type="AlphaFoldDB" id="A0A7W7QEC5"/>
<evidence type="ECO:0000313" key="6">
    <source>
        <dbReference type="Proteomes" id="UP000520767"/>
    </source>
</evidence>
<keyword evidence="6" id="KW-1185">Reference proteome</keyword>